<name>A0A1T4PUC9_9SPIR</name>
<keyword evidence="3" id="KW-1185">Reference proteome</keyword>
<dbReference type="OrthoDB" id="362850at2"/>
<dbReference type="Pfam" id="PF01973">
    <property type="entry name" value="MptE-like"/>
    <property type="match status" value="1"/>
</dbReference>
<evidence type="ECO:0000313" key="2">
    <source>
        <dbReference type="EMBL" id="SJZ95150.1"/>
    </source>
</evidence>
<dbReference type="PANTHER" id="PTHR41786">
    <property type="entry name" value="MOTILITY ACCESSORY FACTOR MAF"/>
    <property type="match status" value="1"/>
</dbReference>
<dbReference type="PANTHER" id="PTHR41786:SF1">
    <property type="entry name" value="6-HYDROXYMETHYLPTERIN DIPHOSPHOKINASE MPTE-LIKE DOMAIN-CONTAINING PROTEIN"/>
    <property type="match status" value="1"/>
</dbReference>
<dbReference type="STRING" id="225004.SAMN02745152_01737"/>
<organism evidence="2 3">
    <name type="scientific">Treponema berlinense</name>
    <dbReference type="NCBI Taxonomy" id="225004"/>
    <lineage>
        <taxon>Bacteria</taxon>
        <taxon>Pseudomonadati</taxon>
        <taxon>Spirochaetota</taxon>
        <taxon>Spirochaetia</taxon>
        <taxon>Spirochaetales</taxon>
        <taxon>Treponemataceae</taxon>
        <taxon>Treponema</taxon>
    </lineage>
</organism>
<reference evidence="2 3" key="1">
    <citation type="submission" date="2017-02" db="EMBL/GenBank/DDBJ databases">
        <authorList>
            <person name="Peterson S.W."/>
        </authorList>
    </citation>
    <scope>NUCLEOTIDE SEQUENCE [LARGE SCALE GENOMIC DNA]</scope>
    <source>
        <strain evidence="2 3">ATCC BAA-909</strain>
    </source>
</reference>
<dbReference type="RefSeq" id="WP_078931461.1">
    <property type="nucleotide sequence ID" value="NZ_FUXC01000010.1"/>
</dbReference>
<dbReference type="EMBL" id="FUXC01000010">
    <property type="protein sequence ID" value="SJZ95150.1"/>
    <property type="molecule type" value="Genomic_DNA"/>
</dbReference>
<proteinExistence type="predicted"/>
<protein>
    <recommendedName>
        <fullName evidence="1">6-hydroxymethylpterin diphosphokinase MptE-like domain-containing protein</fullName>
    </recommendedName>
</protein>
<dbReference type="Proteomes" id="UP000190395">
    <property type="component" value="Unassembled WGS sequence"/>
</dbReference>
<dbReference type="GeneID" id="303367966"/>
<accession>A0A1T4PUC9</accession>
<dbReference type="InterPro" id="IPR002826">
    <property type="entry name" value="MptE-like"/>
</dbReference>
<evidence type="ECO:0000259" key="1">
    <source>
        <dbReference type="Pfam" id="PF01973"/>
    </source>
</evidence>
<feature type="domain" description="6-hydroxymethylpterin diphosphokinase MptE-like" evidence="1">
    <location>
        <begin position="172"/>
        <end position="346"/>
    </location>
</feature>
<sequence length="551" mass="62175">MIETEEPCLVKAGQGFSVLYKNRFLYSKYSPQKAIEQTIANLDILPQTLILCFSPCLWYGLKELLGKLPENSLILGIEADKKLFELAEKNLNEIKKSCPQDSKKILLTSPSKIEELIKTLPHFRRTVLIEMSGGTFFYKTLYSQTALFSQNFIASFWKNRITLVKMGRLFCKNFFRNLREIPAEQSIPHSSPFFLRPFIVFGAGESTETFLSKISKETLQKCTVLAVDAAISVLLKHKIQPDFIIAVESQLAIEKAYIGANRTKATIISDLASRPAVLRHTNGRHLYFYSEFSESEFLKNAESKNILPAKIPPLGSVGLTAVYLALFMRFDSNVPVFVTGLDFSYSLGFTHARGAPAHTARLISSNRFKPVENYDAAFKADAKTVPGKNGPVITDTALKNYATLFVNYFHDSKKLYDAGFSGLNLGLPSVTAEQIEKFCQPLIQKKEGEFDALYEQNKKNSSSSGIKIKTKAYLLEEKNALLRIKELLSKGEKALPTPKPNLSAEIENLLSKREYLYLHFPDGYRFEAGNLSFLKRISNEIDFFLKNFENL</sequence>
<gene>
    <name evidence="2" type="ORF">SAMN02745152_01737</name>
</gene>
<dbReference type="AlphaFoldDB" id="A0A1T4PUC9"/>
<evidence type="ECO:0000313" key="3">
    <source>
        <dbReference type="Proteomes" id="UP000190395"/>
    </source>
</evidence>